<comment type="caution">
    <text evidence="2">The sequence shown here is derived from an EMBL/GenBank/DDBJ whole genome shotgun (WGS) entry which is preliminary data.</text>
</comment>
<dbReference type="GO" id="GO:0080019">
    <property type="term" value="F:alcohol-forming very long-chain fatty acyl-CoA reductase activity"/>
    <property type="evidence" value="ECO:0007669"/>
    <property type="project" value="InterPro"/>
</dbReference>
<evidence type="ECO:0000313" key="2">
    <source>
        <dbReference type="EMBL" id="KSU80991.1"/>
    </source>
</evidence>
<gene>
    <name evidence="2" type="ORF">AS030_18740</name>
</gene>
<accession>A0A0V8J1U6</accession>
<evidence type="ECO:0000313" key="3">
    <source>
        <dbReference type="Proteomes" id="UP000054099"/>
    </source>
</evidence>
<dbReference type="InterPro" id="IPR026055">
    <property type="entry name" value="FAR"/>
</dbReference>
<reference evidence="2 3" key="1">
    <citation type="journal article" date="2014" name="Antonie Van Leeuwenhoek">
        <title>Fictibacillus enclensis sp. nov., isolated from marine sediment.</title>
        <authorList>
            <person name="Dastager S.G."/>
            <person name="Mawlankar R."/>
            <person name="Srinivasan K."/>
            <person name="Tang S.K."/>
            <person name="Lee J.C."/>
            <person name="Ramana V.V."/>
            <person name="Shouche Y.S."/>
        </authorList>
    </citation>
    <scope>NUCLEOTIDE SEQUENCE [LARGE SCALE GENOMIC DNA]</scope>
    <source>
        <strain evidence="2 3">NIO-1003</strain>
    </source>
</reference>
<name>A0A0V8J1U6_9BACL</name>
<dbReference type="EMBL" id="LNQN01000006">
    <property type="protein sequence ID" value="KSU80991.1"/>
    <property type="molecule type" value="Genomic_DNA"/>
</dbReference>
<organism evidence="2 3">
    <name type="scientific">Fictibacillus enclensis</name>
    <dbReference type="NCBI Taxonomy" id="1017270"/>
    <lineage>
        <taxon>Bacteria</taxon>
        <taxon>Bacillati</taxon>
        <taxon>Bacillota</taxon>
        <taxon>Bacilli</taxon>
        <taxon>Bacillales</taxon>
        <taxon>Fictibacillaceae</taxon>
        <taxon>Fictibacillus</taxon>
    </lineage>
</organism>
<dbReference type="InterPro" id="IPR013120">
    <property type="entry name" value="FAR_NAD-bd"/>
</dbReference>
<dbReference type="Proteomes" id="UP000054099">
    <property type="component" value="Unassembled WGS sequence"/>
</dbReference>
<keyword evidence="3" id="KW-1185">Reference proteome</keyword>
<protein>
    <submittedName>
        <fullName evidence="2">3-beta hydroxysteroid dehydrogenase</fullName>
    </submittedName>
</protein>
<dbReference type="RefSeq" id="WP_061974531.1">
    <property type="nucleotide sequence ID" value="NZ_FMAV01000004.1"/>
</dbReference>
<feature type="domain" description="Thioester reductase (TE)" evidence="1">
    <location>
        <begin position="6"/>
        <end position="230"/>
    </location>
</feature>
<dbReference type="InterPro" id="IPR036291">
    <property type="entry name" value="NAD(P)-bd_dom_sf"/>
</dbReference>
<evidence type="ECO:0000259" key="1">
    <source>
        <dbReference type="Pfam" id="PF07993"/>
    </source>
</evidence>
<dbReference type="Pfam" id="PF07993">
    <property type="entry name" value="NAD_binding_4"/>
    <property type="match status" value="1"/>
</dbReference>
<dbReference type="PANTHER" id="PTHR11011">
    <property type="entry name" value="MALE STERILITY PROTEIN 2-RELATED"/>
    <property type="match status" value="1"/>
</dbReference>
<dbReference type="CDD" id="cd05263">
    <property type="entry name" value="MupV_like_SDR_e"/>
    <property type="match status" value="1"/>
</dbReference>
<dbReference type="SUPFAM" id="SSF51735">
    <property type="entry name" value="NAD(P)-binding Rossmann-fold domains"/>
    <property type="match status" value="1"/>
</dbReference>
<dbReference type="AlphaFoldDB" id="A0A0V8J1U6"/>
<proteinExistence type="predicted"/>
<sequence length="353" mass="40182">MNGCFITGFPGFLASMLLKEMLKLYKECEFVLLVHPSQIEKAKDLAANRPNVRLFTGDITMAGLRLSPEQTDWLKNHITHVFHLAAVYDLAVPEQIAANINITGTRNINAFVKELPHLARYVYFSTAYVSGKRTGLIKEDELDAGQTFKNHYESTKFAAEKLVAELDGVPYTIIRPGVVVGHSKTGETIKFDGPYFIMRFLDKLRYVPVPYLGKSEALFNVVPFDYIIDATLCLAESDDAVNKVFHLTDPSPYESRKLYRMICEELIGKAPSWTIPPAVVEFMLSFSFFRRFFKVEKEALEYFRCACQYDAANTSKVLVKAGVQCPDFKDYVSSMVAYYKENRKDPEKLVYIK</sequence>
<dbReference type="Gene3D" id="3.40.50.720">
    <property type="entry name" value="NAD(P)-binding Rossmann-like Domain"/>
    <property type="match status" value="1"/>
</dbReference>
<dbReference type="OrthoDB" id="9807212at2"/>